<evidence type="ECO:0000313" key="4">
    <source>
        <dbReference type="Proteomes" id="UP000828390"/>
    </source>
</evidence>
<comment type="caution">
    <text evidence="3">The sequence shown here is derived from an EMBL/GenBank/DDBJ whole genome shotgun (WGS) entry which is preliminary data.</text>
</comment>
<organism evidence="3 4">
    <name type="scientific">Dreissena polymorpha</name>
    <name type="common">Zebra mussel</name>
    <name type="synonym">Mytilus polymorpha</name>
    <dbReference type="NCBI Taxonomy" id="45954"/>
    <lineage>
        <taxon>Eukaryota</taxon>
        <taxon>Metazoa</taxon>
        <taxon>Spiralia</taxon>
        <taxon>Lophotrochozoa</taxon>
        <taxon>Mollusca</taxon>
        <taxon>Bivalvia</taxon>
        <taxon>Autobranchia</taxon>
        <taxon>Heteroconchia</taxon>
        <taxon>Euheterodonta</taxon>
        <taxon>Imparidentia</taxon>
        <taxon>Neoheterodontei</taxon>
        <taxon>Myida</taxon>
        <taxon>Dreissenoidea</taxon>
        <taxon>Dreissenidae</taxon>
        <taxon>Dreissena</taxon>
    </lineage>
</organism>
<comment type="similarity">
    <text evidence="1">Belongs to the UPF0561 family.</text>
</comment>
<dbReference type="OrthoDB" id="10033037at2759"/>
<dbReference type="InterPro" id="IPR018888">
    <property type="entry name" value="UPF0561"/>
</dbReference>
<accession>A0A9D4RCE4</accession>
<evidence type="ECO:0000256" key="2">
    <source>
        <dbReference type="SAM" id="MobiDB-lite"/>
    </source>
</evidence>
<gene>
    <name evidence="3" type="ORF">DPMN_026231</name>
</gene>
<dbReference type="Pfam" id="PF10573">
    <property type="entry name" value="UPF0561"/>
    <property type="match status" value="1"/>
</dbReference>
<reference evidence="3" key="2">
    <citation type="submission" date="2020-11" db="EMBL/GenBank/DDBJ databases">
        <authorList>
            <person name="McCartney M.A."/>
            <person name="Auch B."/>
            <person name="Kono T."/>
            <person name="Mallez S."/>
            <person name="Becker A."/>
            <person name="Gohl D.M."/>
            <person name="Silverstein K.A.T."/>
            <person name="Koren S."/>
            <person name="Bechman K.B."/>
            <person name="Herman A."/>
            <person name="Abrahante J.E."/>
            <person name="Garbe J."/>
        </authorList>
    </citation>
    <scope>NUCLEOTIDE SEQUENCE</scope>
    <source>
        <strain evidence="3">Duluth1</strain>
        <tissue evidence="3">Whole animal</tissue>
    </source>
</reference>
<feature type="compositionally biased region" description="Low complexity" evidence="2">
    <location>
        <begin position="175"/>
        <end position="187"/>
    </location>
</feature>
<reference evidence="3" key="1">
    <citation type="journal article" date="2019" name="bioRxiv">
        <title>The Genome of the Zebra Mussel, Dreissena polymorpha: A Resource for Invasive Species Research.</title>
        <authorList>
            <person name="McCartney M.A."/>
            <person name="Auch B."/>
            <person name="Kono T."/>
            <person name="Mallez S."/>
            <person name="Zhang Y."/>
            <person name="Obille A."/>
            <person name="Becker A."/>
            <person name="Abrahante J.E."/>
            <person name="Garbe J."/>
            <person name="Badalamenti J.P."/>
            <person name="Herman A."/>
            <person name="Mangelson H."/>
            <person name="Liachko I."/>
            <person name="Sullivan S."/>
            <person name="Sone E.D."/>
            <person name="Koren S."/>
            <person name="Silverstein K.A.T."/>
            <person name="Beckman K.B."/>
            <person name="Gohl D.M."/>
        </authorList>
    </citation>
    <scope>NUCLEOTIDE SEQUENCE</scope>
    <source>
        <strain evidence="3">Duluth1</strain>
        <tissue evidence="3">Whole animal</tissue>
    </source>
</reference>
<feature type="compositionally biased region" description="Low complexity" evidence="2">
    <location>
        <begin position="117"/>
        <end position="128"/>
    </location>
</feature>
<dbReference type="AlphaFoldDB" id="A0A9D4RCE4"/>
<proteinExistence type="inferred from homology"/>
<dbReference type="EMBL" id="JAIWYP010000002">
    <property type="protein sequence ID" value="KAH3863251.1"/>
    <property type="molecule type" value="Genomic_DNA"/>
</dbReference>
<dbReference type="PANTHER" id="PTHR34256:SF1">
    <property type="entry name" value="UPF0561 PROTEIN C2ORF68"/>
    <property type="match status" value="1"/>
</dbReference>
<dbReference type="Proteomes" id="UP000828390">
    <property type="component" value="Unassembled WGS sequence"/>
</dbReference>
<evidence type="ECO:0000313" key="3">
    <source>
        <dbReference type="EMBL" id="KAH3863251.1"/>
    </source>
</evidence>
<feature type="compositionally biased region" description="Polar residues" evidence="2">
    <location>
        <begin position="147"/>
        <end position="174"/>
    </location>
</feature>
<keyword evidence="4" id="KW-1185">Reference proteome</keyword>
<dbReference type="PANTHER" id="PTHR34256">
    <property type="entry name" value="UPF0561 PROTEIN C2ORF68"/>
    <property type="match status" value="1"/>
</dbReference>
<sequence length="257" mass="29411">MAATRAQKLDLKHGFMKSIVKNQVDRDNYDKEVKESKQNKKGFYLHNAQKSPKKPDAAVYIPPPRKEDWDNEVPPTELCNGKMCQRIHTQDVNITQNHLTNSHENPSSKQDVHITPNHSTTSHENSSSLQAVQSPSNHSNTSHKKPSSQQLHNTSPLQQPTKTTVQSHRQGTNVSQAIAQQQTQSQYSDDDDEPKLLFIFEFEDKDGKRYKQYVIEGVSAAVVSQRMGYDRRLPANMIRALERWLQDEIDKRTKPKS</sequence>
<feature type="region of interest" description="Disordered" evidence="2">
    <location>
        <begin position="98"/>
        <end position="191"/>
    </location>
</feature>
<feature type="compositionally biased region" description="Polar residues" evidence="2">
    <location>
        <begin position="98"/>
        <end position="109"/>
    </location>
</feature>
<feature type="compositionally biased region" description="Polar residues" evidence="2">
    <location>
        <begin position="129"/>
        <end position="140"/>
    </location>
</feature>
<feature type="region of interest" description="Disordered" evidence="2">
    <location>
        <begin position="28"/>
        <end position="74"/>
    </location>
</feature>
<name>A0A9D4RCE4_DREPO</name>
<evidence type="ECO:0000256" key="1">
    <source>
        <dbReference type="ARBA" id="ARBA00006905"/>
    </source>
</evidence>
<feature type="compositionally biased region" description="Basic and acidic residues" evidence="2">
    <location>
        <begin position="28"/>
        <end position="38"/>
    </location>
</feature>
<protein>
    <submittedName>
        <fullName evidence="3">Uncharacterized protein</fullName>
    </submittedName>
</protein>